<dbReference type="EMBL" id="CAJVRL010000095">
    <property type="protein sequence ID" value="CAG8959999.1"/>
    <property type="molecule type" value="Genomic_DNA"/>
</dbReference>
<dbReference type="Pfam" id="PF03807">
    <property type="entry name" value="F420_oxidored"/>
    <property type="match status" value="1"/>
</dbReference>
<dbReference type="OrthoDB" id="4394513at2759"/>
<dbReference type="InterPro" id="IPR051729">
    <property type="entry name" value="Opine/Lysopine_DH"/>
</dbReference>
<dbReference type="SUPFAM" id="SSF51735">
    <property type="entry name" value="NAD(P)-binding Rossmann-fold domains"/>
    <property type="match status" value="1"/>
</dbReference>
<dbReference type="PANTHER" id="PTHR38015:SF1">
    <property type="entry name" value="OPINE DEHYDROGENASE DOMAIN-CONTAINING PROTEIN"/>
    <property type="match status" value="1"/>
</dbReference>
<dbReference type="InterPro" id="IPR003421">
    <property type="entry name" value="Opine_DH"/>
</dbReference>
<protein>
    <submittedName>
        <fullName evidence="3">Uncharacterized protein</fullName>
    </submittedName>
</protein>
<evidence type="ECO:0000259" key="1">
    <source>
        <dbReference type="Pfam" id="PF02317"/>
    </source>
</evidence>
<dbReference type="GO" id="GO:0016491">
    <property type="term" value="F:oxidoreductase activity"/>
    <property type="evidence" value="ECO:0007669"/>
    <property type="project" value="InterPro"/>
</dbReference>
<sequence length="420" mass="46091">MGIRSTGPARFGPPTLTGNDHLYIAQIPEKSTDDSKFTHYSKTTQESLLQRISRSFFSFLLIFIMKPRVCIVGAGPAGFALAADLQSHGTDVLVYSHPKHRRDATAVLSKGYLEATGAISGFTMPRITFDMRDVVEFSKIIILTVPSTGQETLLRLLKNFDLHQHTIIAIPGNLFSLVAEAELNAGCILEANLSPYACRMEDGVLQVFGMKRSFSIAARHKTPTAAFKAKIQKIFPQELRWCSNVVEVSLTNINGVFHPLMMLMNAGRIENTGGDFLLYCDGLTRSVANAILAVDRVRVEVGEAFGFQMDGVVETSNACYGASFKDLVDLAQNSKPHRTLKAPAGIQNRNITEDVPDLLVAWHGLAQKLGIDASPLEAVINLASMTTGTNYMESGRNLKRLHLQNQSKDELLEQFSIGSM</sequence>
<evidence type="ECO:0000259" key="2">
    <source>
        <dbReference type="Pfam" id="PF03807"/>
    </source>
</evidence>
<dbReference type="AlphaFoldDB" id="A0A9N9L5R9"/>
<dbReference type="PANTHER" id="PTHR38015">
    <property type="entry name" value="BLR6086 PROTEIN"/>
    <property type="match status" value="1"/>
</dbReference>
<proteinExistence type="predicted"/>
<reference evidence="3" key="1">
    <citation type="submission" date="2021-07" db="EMBL/GenBank/DDBJ databases">
        <authorList>
            <person name="Durling M."/>
        </authorList>
    </citation>
    <scope>NUCLEOTIDE SEQUENCE</scope>
</reference>
<dbReference type="Gene3D" id="3.40.50.720">
    <property type="entry name" value="NAD(P)-binding Rossmann-like Domain"/>
    <property type="match status" value="1"/>
</dbReference>
<dbReference type="InterPro" id="IPR028939">
    <property type="entry name" value="P5C_Rdtase_cat_N"/>
</dbReference>
<dbReference type="SUPFAM" id="SSF48179">
    <property type="entry name" value="6-phosphogluconate dehydrogenase C-terminal domain-like"/>
    <property type="match status" value="1"/>
</dbReference>
<dbReference type="InterPro" id="IPR008927">
    <property type="entry name" value="6-PGluconate_DH-like_C_sf"/>
</dbReference>
<dbReference type="Gene3D" id="1.10.1040.10">
    <property type="entry name" value="N-(1-d-carboxylethyl)-l-norvaline Dehydrogenase, domain 2"/>
    <property type="match status" value="1"/>
</dbReference>
<evidence type="ECO:0000313" key="4">
    <source>
        <dbReference type="Proteomes" id="UP000696280"/>
    </source>
</evidence>
<dbReference type="Proteomes" id="UP000696280">
    <property type="component" value="Unassembled WGS sequence"/>
</dbReference>
<dbReference type="InterPro" id="IPR013328">
    <property type="entry name" value="6PGD_dom2"/>
</dbReference>
<organism evidence="3 4">
    <name type="scientific">Hymenoscyphus fraxineus</name>
    <dbReference type="NCBI Taxonomy" id="746836"/>
    <lineage>
        <taxon>Eukaryota</taxon>
        <taxon>Fungi</taxon>
        <taxon>Dikarya</taxon>
        <taxon>Ascomycota</taxon>
        <taxon>Pezizomycotina</taxon>
        <taxon>Leotiomycetes</taxon>
        <taxon>Helotiales</taxon>
        <taxon>Helotiaceae</taxon>
        <taxon>Hymenoscyphus</taxon>
    </lineage>
</organism>
<keyword evidence="4" id="KW-1185">Reference proteome</keyword>
<dbReference type="InterPro" id="IPR036291">
    <property type="entry name" value="NAD(P)-bd_dom_sf"/>
</dbReference>
<dbReference type="Pfam" id="PF02317">
    <property type="entry name" value="Octopine_DH"/>
    <property type="match status" value="1"/>
</dbReference>
<feature type="domain" description="Opine dehydrogenase" evidence="1">
    <location>
        <begin position="241"/>
        <end position="386"/>
    </location>
</feature>
<name>A0A9N9L5R9_9HELO</name>
<gene>
    <name evidence="3" type="ORF">HYFRA_00013187</name>
</gene>
<accession>A0A9N9L5R9</accession>
<feature type="domain" description="Pyrroline-5-carboxylate reductase catalytic N-terminal" evidence="2">
    <location>
        <begin position="68"/>
        <end position="168"/>
    </location>
</feature>
<evidence type="ECO:0000313" key="3">
    <source>
        <dbReference type="EMBL" id="CAG8959999.1"/>
    </source>
</evidence>
<comment type="caution">
    <text evidence="3">The sequence shown here is derived from an EMBL/GenBank/DDBJ whole genome shotgun (WGS) entry which is preliminary data.</text>
</comment>
<dbReference type="PRINTS" id="PR00420">
    <property type="entry name" value="RNGMNOXGNASE"/>
</dbReference>